<dbReference type="AlphaFoldDB" id="A0A0D6P7C4"/>
<protein>
    <recommendedName>
        <fullName evidence="4">Secreted protein</fullName>
    </recommendedName>
</protein>
<evidence type="ECO:0008006" key="4">
    <source>
        <dbReference type="Google" id="ProtNLM"/>
    </source>
</evidence>
<feature type="chain" id="PRO_5002309759" description="Secreted protein" evidence="1">
    <location>
        <begin position="21"/>
        <end position="116"/>
    </location>
</feature>
<evidence type="ECO:0000313" key="2">
    <source>
        <dbReference type="EMBL" id="GAN77592.1"/>
    </source>
</evidence>
<comment type="caution">
    <text evidence="2">The sequence shown here is derived from an EMBL/GenBank/DDBJ whole genome shotgun (WGS) entry which is preliminary data.</text>
</comment>
<reference evidence="2 3" key="1">
    <citation type="submission" date="2012-11" db="EMBL/GenBank/DDBJ databases">
        <title>Whole genome sequence of Acidisphaera rubrifaciens HS-AP3.</title>
        <authorList>
            <person name="Azuma Y."/>
            <person name="Higashiura N."/>
            <person name="Hirakawa H."/>
            <person name="Matsushita K."/>
        </authorList>
    </citation>
    <scope>NUCLEOTIDE SEQUENCE [LARGE SCALE GENOMIC DNA]</scope>
    <source>
        <strain evidence="2 3">HS-AP3</strain>
    </source>
</reference>
<dbReference type="EMBL" id="BANB01000386">
    <property type="protein sequence ID" value="GAN77592.1"/>
    <property type="molecule type" value="Genomic_DNA"/>
</dbReference>
<keyword evidence="3" id="KW-1185">Reference proteome</keyword>
<feature type="signal peptide" evidence="1">
    <location>
        <begin position="1"/>
        <end position="20"/>
    </location>
</feature>
<dbReference type="PROSITE" id="PS51257">
    <property type="entry name" value="PROKAR_LIPOPROTEIN"/>
    <property type="match status" value="1"/>
</dbReference>
<dbReference type="RefSeq" id="WP_048861747.1">
    <property type="nucleotide sequence ID" value="NZ_BANB01000386.1"/>
</dbReference>
<dbReference type="Proteomes" id="UP000032680">
    <property type="component" value="Unassembled WGS sequence"/>
</dbReference>
<evidence type="ECO:0000313" key="3">
    <source>
        <dbReference type="Proteomes" id="UP000032680"/>
    </source>
</evidence>
<sequence>MRLLFATALLTAAACGAAGAATPLTRLDDPKVMGRPVDHCADIDASNDCSARGEAKAAQKACIANGFADQGGSHWRPASGTAMHWITEYDMHAGEVGGRWVAQSTGGTFDWIACTK</sequence>
<name>A0A0D6P7C4_9PROT</name>
<organism evidence="2 3">
    <name type="scientific">Acidisphaera rubrifaciens HS-AP3</name>
    <dbReference type="NCBI Taxonomy" id="1231350"/>
    <lineage>
        <taxon>Bacteria</taxon>
        <taxon>Pseudomonadati</taxon>
        <taxon>Pseudomonadota</taxon>
        <taxon>Alphaproteobacteria</taxon>
        <taxon>Acetobacterales</taxon>
        <taxon>Acetobacteraceae</taxon>
        <taxon>Acidisphaera</taxon>
    </lineage>
</organism>
<accession>A0A0D6P7C4</accession>
<keyword evidence="1" id="KW-0732">Signal</keyword>
<proteinExistence type="predicted"/>
<gene>
    <name evidence="2" type="ORF">Asru_0386_08</name>
</gene>
<evidence type="ECO:0000256" key="1">
    <source>
        <dbReference type="SAM" id="SignalP"/>
    </source>
</evidence>